<keyword evidence="1" id="KW-1133">Transmembrane helix</keyword>
<keyword evidence="4" id="KW-1185">Reference proteome</keyword>
<proteinExistence type="predicted"/>
<dbReference type="PANTHER" id="PTHR38690">
    <property type="entry name" value="PROTEASE-RELATED"/>
    <property type="match status" value="1"/>
</dbReference>
<gene>
    <name evidence="3" type="ORF">GCM10011365_17490</name>
</gene>
<evidence type="ECO:0000313" key="4">
    <source>
        <dbReference type="Proteomes" id="UP000605253"/>
    </source>
</evidence>
<evidence type="ECO:0000256" key="1">
    <source>
        <dbReference type="SAM" id="Phobius"/>
    </source>
</evidence>
<sequence length="1222" mass="136963">MTKTRRHHWIFKLWIKIRGLLALLIILAGVAVGLMSLLLPFDGLYKDRLVQFLEQQWQMQVTVGEIDGSWQGYGPRFLLQDLSLQGEQSLQLKSAQIQLNLYQWLIPGGERGIDLSINEAELAMIQTGAQVSIKGRKDEQKLTQTLDRLLQAGALRVQALKLNFLNAQDEPIVSDVTADFLLQQGERQRGLQLLIKEADQQELDIRAVTDRGRQIMKSAQWYVRFEEISLGFLQPFLAVENLPDARINGELWVTTEDGVITNATGQWHWRQSEPDLSFDLTMHYLGDAHNGFNEWQISQVLMNKQRFADFAFQGRWQGDVVDYQSQSIPVPWLSHLVINSLLPNVDDQQRTTLINNSRGVIDRLHFSYDYQQQQLKQLTADFSDAGTAMQDLTVSGLTGQYRFQNRQSHLQIDSRDGALVLPKVFRGAVGWQRLLMQLGYDPVNKQISINQLWCDCSDFRLDANAVVRLDEQPYFQVSSHITDVHVSQLKNYWPHQVWKPDTLAWLDQGLLGGTVSRARLTAAGEILEDTFKNGRAFLQAWAQVDDATVRFNPEWPVVNNVSAAVDISDHSIAINLAQAVTRDIDVQSAQISIPDFSDVEVVADIIARSHDNGLLNYLSLTPVAADLSLQQDIHLQGQQELSLSLRIPIEDGDGFLVAPQGHVRLIHTELQWQDLLLSDINGRIKLDGFTLKPQQLKAQLAGRDTVITGAINTRKAGTGQVDLRLLGDYSILDWFSFNQTPEVMSGISAWQIKLKSHQDQVKLEATSDLLGVSLLLPPPLNKSAETPKKLTVICDIPCDQGSVLINYNHEIMAEISADNQKFSVNRIHFGAEDDSGDKVQISGRIHQLNLDQWLELAKNWQMAETQNAQQKLLATEIEVEQLVFMSRSWSEVNLSLQDEADGLLIHIDSAAVKGRIKVANDLQRRGITVEFDHLHWTTADVESLTESPSDSDIPDIHLVAEEFSFAGVPLGRLRMELRNVADGIKVEQLNIKSPLLELNATGEWLASETGLGVSRFKMVFISEKIADFLQQMDFNPPITNAQTLIEMNVYWPGLPAAFDVATLSGDLRISIGEGEVVDQQPGFGRVLGLFNLTNLPRRLLLDFRDVLSDGLHFEEMTGDFKLNDGVARTDDFLILASAAKIHMQGSVDFVEKSYNQHIIIRPQIGKTFPTLGAIAGGPVGAAAGFLVQGLLGKQLKNANEIKYHVTGPWSEPVIELLEQDNE</sequence>
<evidence type="ECO:0000313" key="3">
    <source>
        <dbReference type="EMBL" id="GGF96606.1"/>
    </source>
</evidence>
<dbReference type="AlphaFoldDB" id="A0A917FNX9"/>
<dbReference type="PANTHER" id="PTHR38690:SF1">
    <property type="entry name" value="PROTEASE"/>
    <property type="match status" value="1"/>
</dbReference>
<evidence type="ECO:0000259" key="2">
    <source>
        <dbReference type="Pfam" id="PF13116"/>
    </source>
</evidence>
<accession>A0A917FNX9</accession>
<feature type="transmembrane region" description="Helical" evidence="1">
    <location>
        <begin position="20"/>
        <end position="41"/>
    </location>
</feature>
<keyword evidence="1" id="KW-0812">Transmembrane</keyword>
<reference evidence="3" key="1">
    <citation type="journal article" date="2014" name="Int. J. Syst. Evol. Microbiol.">
        <title>Complete genome sequence of Corynebacterium casei LMG S-19264T (=DSM 44701T), isolated from a smear-ripened cheese.</title>
        <authorList>
            <consortium name="US DOE Joint Genome Institute (JGI-PGF)"/>
            <person name="Walter F."/>
            <person name="Albersmeier A."/>
            <person name="Kalinowski J."/>
            <person name="Ruckert C."/>
        </authorList>
    </citation>
    <scope>NUCLEOTIDE SEQUENCE</scope>
    <source>
        <strain evidence="3">CGMCC 1.12181</strain>
    </source>
</reference>
<reference evidence="3" key="2">
    <citation type="submission" date="2020-09" db="EMBL/GenBank/DDBJ databases">
        <authorList>
            <person name="Sun Q."/>
            <person name="Zhou Y."/>
        </authorList>
    </citation>
    <scope>NUCLEOTIDE SEQUENCE</scope>
    <source>
        <strain evidence="3">CGMCC 1.12181</strain>
    </source>
</reference>
<dbReference type="InterPro" id="IPR011836">
    <property type="entry name" value="YhdP"/>
</dbReference>
<dbReference type="EMBL" id="BMEO01000006">
    <property type="protein sequence ID" value="GGF96606.1"/>
    <property type="molecule type" value="Genomic_DNA"/>
</dbReference>
<name>A0A917FNX9_9GAMM</name>
<dbReference type="InterPro" id="IPR025263">
    <property type="entry name" value="YhdP_central"/>
</dbReference>
<dbReference type="Pfam" id="PF13116">
    <property type="entry name" value="YhdP"/>
    <property type="match status" value="1"/>
</dbReference>
<organism evidence="3 4">
    <name type="scientific">Marinicella pacifica</name>
    <dbReference type="NCBI Taxonomy" id="1171543"/>
    <lineage>
        <taxon>Bacteria</taxon>
        <taxon>Pseudomonadati</taxon>
        <taxon>Pseudomonadota</taxon>
        <taxon>Gammaproteobacteria</taxon>
        <taxon>Lysobacterales</taxon>
        <taxon>Marinicellaceae</taxon>
        <taxon>Marinicella</taxon>
    </lineage>
</organism>
<keyword evidence="1" id="KW-0472">Membrane</keyword>
<feature type="domain" description="YhdP central" evidence="2">
    <location>
        <begin position="9"/>
        <end position="1214"/>
    </location>
</feature>
<dbReference type="Proteomes" id="UP000605253">
    <property type="component" value="Unassembled WGS sequence"/>
</dbReference>
<dbReference type="RefSeq" id="WP_188365350.1">
    <property type="nucleotide sequence ID" value="NZ_BAABJF010000001.1"/>
</dbReference>
<comment type="caution">
    <text evidence="3">The sequence shown here is derived from an EMBL/GenBank/DDBJ whole genome shotgun (WGS) entry which is preliminary data.</text>
</comment>
<protein>
    <recommendedName>
        <fullName evidence="2">YhdP central domain-containing protein</fullName>
    </recommendedName>
</protein>